<dbReference type="Proteomes" id="UP000588068">
    <property type="component" value="Unassembled WGS sequence"/>
</dbReference>
<accession>A0A841HNY1</accession>
<dbReference type="GO" id="GO:0043952">
    <property type="term" value="P:protein transport by the Sec complex"/>
    <property type="evidence" value="ECO:0007669"/>
    <property type="project" value="UniProtKB-UniRule"/>
</dbReference>
<keyword evidence="11" id="KW-1185">Reference proteome</keyword>
<dbReference type="NCBIfam" id="NF004371">
    <property type="entry name" value="PRK05740.1-1"/>
    <property type="match status" value="1"/>
</dbReference>
<comment type="subunit">
    <text evidence="9">Component of the Sec protein translocase complex. Heterotrimer consisting of SecY, SecE and SecG subunits. The heterotrimers can form oligomers, although 1 heterotrimer is thought to be able to translocate proteins. Interacts with the ribosome. Interacts with SecDF, and other proteins may be involved. Interacts with SecA.</text>
</comment>
<keyword evidence="3 9" id="KW-1003">Cell membrane</keyword>
<evidence type="ECO:0000256" key="6">
    <source>
        <dbReference type="ARBA" id="ARBA00022989"/>
    </source>
</evidence>
<dbReference type="InterPro" id="IPR001901">
    <property type="entry name" value="Translocase_SecE/Sec61-g"/>
</dbReference>
<evidence type="ECO:0000256" key="8">
    <source>
        <dbReference type="ARBA" id="ARBA00023136"/>
    </source>
</evidence>
<evidence type="ECO:0000256" key="9">
    <source>
        <dbReference type="HAMAP-Rule" id="MF_00422"/>
    </source>
</evidence>
<evidence type="ECO:0000256" key="7">
    <source>
        <dbReference type="ARBA" id="ARBA00023010"/>
    </source>
</evidence>
<keyword evidence="2 9" id="KW-0813">Transport</keyword>
<feature type="transmembrane region" description="Helical" evidence="9">
    <location>
        <begin position="91"/>
        <end position="116"/>
    </location>
</feature>
<keyword evidence="5 9" id="KW-0653">Protein transport</keyword>
<feature type="transmembrane region" description="Helical" evidence="9">
    <location>
        <begin position="41"/>
        <end position="61"/>
    </location>
</feature>
<evidence type="ECO:0000256" key="3">
    <source>
        <dbReference type="ARBA" id="ARBA00022475"/>
    </source>
</evidence>
<dbReference type="EMBL" id="JACHHZ010000003">
    <property type="protein sequence ID" value="MBB6094039.1"/>
    <property type="molecule type" value="Genomic_DNA"/>
</dbReference>
<feature type="transmembrane region" description="Helical" evidence="9">
    <location>
        <begin position="14"/>
        <end position="34"/>
    </location>
</feature>
<dbReference type="PANTHER" id="PTHR33910:SF1">
    <property type="entry name" value="PROTEIN TRANSLOCASE SUBUNIT SECE"/>
    <property type="match status" value="1"/>
</dbReference>
<dbReference type="GO" id="GO:0008320">
    <property type="term" value="F:protein transmembrane transporter activity"/>
    <property type="evidence" value="ECO:0007669"/>
    <property type="project" value="UniProtKB-UniRule"/>
</dbReference>
<dbReference type="InterPro" id="IPR038379">
    <property type="entry name" value="SecE_sf"/>
</dbReference>
<keyword evidence="7 9" id="KW-0811">Translocation</keyword>
<comment type="similarity">
    <text evidence="9">Belongs to the SecE/SEC61-gamma family.</text>
</comment>
<dbReference type="PANTHER" id="PTHR33910">
    <property type="entry name" value="PROTEIN TRANSLOCASE SUBUNIT SECE"/>
    <property type="match status" value="1"/>
</dbReference>
<evidence type="ECO:0000256" key="4">
    <source>
        <dbReference type="ARBA" id="ARBA00022692"/>
    </source>
</evidence>
<dbReference type="GO" id="GO:0009306">
    <property type="term" value="P:protein secretion"/>
    <property type="evidence" value="ECO:0007669"/>
    <property type="project" value="UniProtKB-UniRule"/>
</dbReference>
<name>A0A841HNY1_9GAMM</name>
<dbReference type="NCBIfam" id="TIGR00964">
    <property type="entry name" value="secE_bact"/>
    <property type="match status" value="1"/>
</dbReference>
<keyword evidence="6 9" id="KW-1133">Transmembrane helix</keyword>
<dbReference type="GO" id="GO:0006605">
    <property type="term" value="P:protein targeting"/>
    <property type="evidence" value="ECO:0007669"/>
    <property type="project" value="UniProtKB-UniRule"/>
</dbReference>
<dbReference type="Gene3D" id="1.20.5.1030">
    <property type="entry name" value="Preprotein translocase secy subunit"/>
    <property type="match status" value="1"/>
</dbReference>
<protein>
    <recommendedName>
        <fullName evidence="9">Protein translocase subunit SecE</fullName>
    </recommendedName>
</protein>
<comment type="caution">
    <text evidence="9">Lacks conserved residue(s) required for the propagation of feature annotation.</text>
</comment>
<evidence type="ECO:0000256" key="2">
    <source>
        <dbReference type="ARBA" id="ARBA00022448"/>
    </source>
</evidence>
<reference evidence="10 11" key="1">
    <citation type="submission" date="2020-08" db="EMBL/GenBank/DDBJ databases">
        <title>Genomic Encyclopedia of Type Strains, Phase IV (KMG-IV): sequencing the most valuable type-strain genomes for metagenomic binning, comparative biology and taxonomic classification.</title>
        <authorList>
            <person name="Goeker M."/>
        </authorList>
    </citation>
    <scope>NUCLEOTIDE SEQUENCE [LARGE SCALE GENOMIC DNA]</scope>
    <source>
        <strain evidence="10 11">DSM 26723</strain>
    </source>
</reference>
<dbReference type="Pfam" id="PF00584">
    <property type="entry name" value="SecE"/>
    <property type="match status" value="1"/>
</dbReference>
<organism evidence="10 11">
    <name type="scientific">Povalibacter uvarum</name>
    <dbReference type="NCBI Taxonomy" id="732238"/>
    <lineage>
        <taxon>Bacteria</taxon>
        <taxon>Pseudomonadati</taxon>
        <taxon>Pseudomonadota</taxon>
        <taxon>Gammaproteobacteria</taxon>
        <taxon>Steroidobacterales</taxon>
        <taxon>Steroidobacteraceae</taxon>
        <taxon>Povalibacter</taxon>
    </lineage>
</organism>
<dbReference type="PRINTS" id="PR01650">
    <property type="entry name" value="SECETRNLCASE"/>
</dbReference>
<evidence type="ECO:0000313" key="10">
    <source>
        <dbReference type="EMBL" id="MBB6094039.1"/>
    </source>
</evidence>
<dbReference type="GO" id="GO:0065002">
    <property type="term" value="P:intracellular protein transmembrane transport"/>
    <property type="evidence" value="ECO:0007669"/>
    <property type="project" value="UniProtKB-UniRule"/>
</dbReference>
<dbReference type="GO" id="GO:0005886">
    <property type="term" value="C:plasma membrane"/>
    <property type="evidence" value="ECO:0007669"/>
    <property type="project" value="UniProtKB-UniRule"/>
</dbReference>
<evidence type="ECO:0000256" key="5">
    <source>
        <dbReference type="ARBA" id="ARBA00022927"/>
    </source>
</evidence>
<comment type="caution">
    <text evidence="10">The sequence shown here is derived from an EMBL/GenBank/DDBJ whole genome shotgun (WGS) entry which is preliminary data.</text>
</comment>
<gene>
    <name evidence="9" type="primary">secE</name>
    <name evidence="10" type="ORF">HNQ60_002920</name>
</gene>
<evidence type="ECO:0000256" key="1">
    <source>
        <dbReference type="ARBA" id="ARBA00004370"/>
    </source>
</evidence>
<dbReference type="HAMAP" id="MF_00422">
    <property type="entry name" value="SecE"/>
    <property type="match status" value="1"/>
</dbReference>
<dbReference type="RefSeq" id="WP_184332951.1">
    <property type="nucleotide sequence ID" value="NZ_JACHHZ010000003.1"/>
</dbReference>
<comment type="function">
    <text evidence="9">Essential subunit of the Sec protein translocation channel SecYEG. Clamps together the 2 halves of SecY. May contact the channel plug during translocation.</text>
</comment>
<keyword evidence="4 9" id="KW-0812">Transmembrane</keyword>
<sequence length="125" mass="13621">MTEQVQESATALDAAKLAAGVAIVAAGLAGFYLLSSQPIWLRWIMVLAGIALGGLVSLQSYQGKTFWAFVQGSRIELRKVVWPTGKETRQVTLVVFIMVIVMSLFFWGLDTLLALLTRYLTGRGG</sequence>
<dbReference type="InterPro" id="IPR005807">
    <property type="entry name" value="SecE_bac"/>
</dbReference>
<proteinExistence type="inferred from homology"/>
<keyword evidence="8 9" id="KW-0472">Membrane</keyword>
<evidence type="ECO:0000313" key="11">
    <source>
        <dbReference type="Proteomes" id="UP000588068"/>
    </source>
</evidence>
<dbReference type="AlphaFoldDB" id="A0A841HNY1"/>
<comment type="subcellular location">
    <subcellularLocation>
        <location evidence="1">Membrane</location>
    </subcellularLocation>
</comment>